<dbReference type="GO" id="GO:0016757">
    <property type="term" value="F:glycosyltransferase activity"/>
    <property type="evidence" value="ECO:0007669"/>
    <property type="project" value="InterPro"/>
</dbReference>
<dbReference type="SUPFAM" id="SSF53756">
    <property type="entry name" value="UDP-Glycosyltransferase/glycogen phosphorylase"/>
    <property type="match status" value="1"/>
</dbReference>
<dbReference type="Pfam" id="PF00534">
    <property type="entry name" value="Glycos_transf_1"/>
    <property type="match status" value="1"/>
</dbReference>
<dbReference type="GO" id="GO:0009103">
    <property type="term" value="P:lipopolysaccharide biosynthetic process"/>
    <property type="evidence" value="ECO:0007669"/>
    <property type="project" value="TreeGrafter"/>
</dbReference>
<reference evidence="4 5" key="1">
    <citation type="journal article" date="2015" name="Nature">
        <title>rRNA introns, odd ribosomes, and small enigmatic genomes across a large radiation of phyla.</title>
        <authorList>
            <person name="Brown C.T."/>
            <person name="Hug L.A."/>
            <person name="Thomas B.C."/>
            <person name="Sharon I."/>
            <person name="Castelle C.J."/>
            <person name="Singh A."/>
            <person name="Wilkins M.J."/>
            <person name="Williams K.H."/>
            <person name="Banfield J.F."/>
        </authorList>
    </citation>
    <scope>NUCLEOTIDE SEQUENCE [LARGE SCALE GENOMIC DNA]</scope>
</reference>
<name>A0A0G0M1P5_9BACT</name>
<dbReference type="PANTHER" id="PTHR46401">
    <property type="entry name" value="GLYCOSYLTRANSFERASE WBBK-RELATED"/>
    <property type="match status" value="1"/>
</dbReference>
<comment type="caution">
    <text evidence="4">The sequence shown here is derived from an EMBL/GenBank/DDBJ whole genome shotgun (WGS) entry which is preliminary data.</text>
</comment>
<gene>
    <name evidence="4" type="ORF">UT23_C0005G0031</name>
</gene>
<proteinExistence type="predicted"/>
<evidence type="ECO:0000313" key="4">
    <source>
        <dbReference type="EMBL" id="KKQ98108.1"/>
    </source>
</evidence>
<dbReference type="EMBL" id="LBWA01000005">
    <property type="protein sequence ID" value="KKQ98108.1"/>
    <property type="molecule type" value="Genomic_DNA"/>
</dbReference>
<organism evidence="4 5">
    <name type="scientific">Candidatus Woesebacteria bacterium GW2011_GWA1_39_12</name>
    <dbReference type="NCBI Taxonomy" id="1618549"/>
    <lineage>
        <taxon>Bacteria</taxon>
        <taxon>Candidatus Woeseibacteriota</taxon>
    </lineage>
</organism>
<sequence>MIKVAIDTGPLSGGHAVRGIGKMVGGQIEAMKRLRHKDIKLETFDFQSEDGKRKIENGKYDIVHYPYFFPYSLTLPTQKQGKKTVVTIQDLIHLIYPKHYPSGIRGKLNLLKQKMRLRNFDAVLTISETSKKDIVRFLGISAQKIHVVYLAPRKIFKQITNHQSLKTVQKKFGLPSTFVLYVGDVNYNKNIPNLIKACNTAKIPLVIVGKHALEVEELGLNLKHLKGPRDWFRFIFNIPHPELAHFKGLVDEFKGNPNIIRTGFTTEEELFEIFNLASVYVQPSFYEGFGLPVLEAMASGIPVVIAKTNALVEIANSAALVADPKDPKDMAKKINEAMRNKKIREQLIKKGFENVKKFSWEKTAEEMIEIYKGLG</sequence>
<evidence type="ECO:0000259" key="3">
    <source>
        <dbReference type="Pfam" id="PF13439"/>
    </source>
</evidence>
<evidence type="ECO:0000313" key="5">
    <source>
        <dbReference type="Proteomes" id="UP000034325"/>
    </source>
</evidence>
<evidence type="ECO:0000256" key="1">
    <source>
        <dbReference type="ARBA" id="ARBA00022679"/>
    </source>
</evidence>
<keyword evidence="1 4" id="KW-0808">Transferase</keyword>
<protein>
    <submittedName>
        <fullName evidence="4">Glycosyltransferase</fullName>
    </submittedName>
</protein>
<dbReference type="InterPro" id="IPR001296">
    <property type="entry name" value="Glyco_trans_1"/>
</dbReference>
<dbReference type="CDD" id="cd03809">
    <property type="entry name" value="GT4_MtfB-like"/>
    <property type="match status" value="1"/>
</dbReference>
<evidence type="ECO:0000259" key="2">
    <source>
        <dbReference type="Pfam" id="PF00534"/>
    </source>
</evidence>
<dbReference type="Gene3D" id="3.40.50.2000">
    <property type="entry name" value="Glycogen Phosphorylase B"/>
    <property type="match status" value="2"/>
</dbReference>
<dbReference type="Proteomes" id="UP000034325">
    <property type="component" value="Unassembled WGS sequence"/>
</dbReference>
<feature type="domain" description="Glycosyltransferase subfamily 4-like N-terminal" evidence="3">
    <location>
        <begin position="52"/>
        <end position="149"/>
    </location>
</feature>
<dbReference type="Pfam" id="PF13439">
    <property type="entry name" value="Glyco_transf_4"/>
    <property type="match status" value="1"/>
</dbReference>
<dbReference type="InterPro" id="IPR028098">
    <property type="entry name" value="Glyco_trans_4-like_N"/>
</dbReference>
<dbReference type="PANTHER" id="PTHR46401:SF2">
    <property type="entry name" value="GLYCOSYLTRANSFERASE WBBK-RELATED"/>
    <property type="match status" value="1"/>
</dbReference>
<accession>A0A0G0M1P5</accession>
<dbReference type="AlphaFoldDB" id="A0A0G0M1P5"/>
<feature type="domain" description="Glycosyl transferase family 1" evidence="2">
    <location>
        <begin position="175"/>
        <end position="351"/>
    </location>
</feature>